<feature type="transmembrane region" description="Helical" evidence="1">
    <location>
        <begin position="47"/>
        <end position="69"/>
    </location>
</feature>
<proteinExistence type="predicted"/>
<keyword evidence="1" id="KW-0812">Transmembrane</keyword>
<gene>
    <name evidence="2" type="ORF">T11_5741</name>
</gene>
<keyword evidence="1" id="KW-1133">Transmembrane helix</keyword>
<organism evidence="2 3">
    <name type="scientific">Trichinella zimbabwensis</name>
    <dbReference type="NCBI Taxonomy" id="268475"/>
    <lineage>
        <taxon>Eukaryota</taxon>
        <taxon>Metazoa</taxon>
        <taxon>Ecdysozoa</taxon>
        <taxon>Nematoda</taxon>
        <taxon>Enoplea</taxon>
        <taxon>Dorylaimia</taxon>
        <taxon>Trichinellida</taxon>
        <taxon>Trichinellidae</taxon>
        <taxon>Trichinella</taxon>
    </lineage>
</organism>
<reference evidence="2 3" key="1">
    <citation type="submission" date="2015-01" db="EMBL/GenBank/DDBJ databases">
        <title>Evolution of Trichinella species and genotypes.</title>
        <authorList>
            <person name="Korhonen P.K."/>
            <person name="Edoardo P."/>
            <person name="Giuseppe L.R."/>
            <person name="Gasser R.B."/>
        </authorList>
    </citation>
    <scope>NUCLEOTIDE SEQUENCE [LARGE SCALE GENOMIC DNA]</scope>
    <source>
        <strain evidence="2">ISS1029</strain>
    </source>
</reference>
<dbReference type="EMBL" id="JYDP01000173">
    <property type="protein sequence ID" value="KRZ04045.1"/>
    <property type="molecule type" value="Genomic_DNA"/>
</dbReference>
<name>A0A0V1H0E9_9BILA</name>
<comment type="caution">
    <text evidence="2">The sequence shown here is derived from an EMBL/GenBank/DDBJ whole genome shotgun (WGS) entry which is preliminary data.</text>
</comment>
<evidence type="ECO:0000256" key="1">
    <source>
        <dbReference type="SAM" id="Phobius"/>
    </source>
</evidence>
<dbReference type="AlphaFoldDB" id="A0A0V1H0E9"/>
<accession>A0A0V1H0E9</accession>
<protein>
    <submittedName>
        <fullName evidence="2">Uncharacterized protein</fullName>
    </submittedName>
</protein>
<evidence type="ECO:0000313" key="2">
    <source>
        <dbReference type="EMBL" id="KRZ04045.1"/>
    </source>
</evidence>
<keyword evidence="3" id="KW-1185">Reference proteome</keyword>
<feature type="transmembrane region" description="Helical" evidence="1">
    <location>
        <begin position="81"/>
        <end position="99"/>
    </location>
</feature>
<keyword evidence="1" id="KW-0472">Membrane</keyword>
<evidence type="ECO:0000313" key="3">
    <source>
        <dbReference type="Proteomes" id="UP000055024"/>
    </source>
</evidence>
<dbReference type="Proteomes" id="UP000055024">
    <property type="component" value="Unassembled WGS sequence"/>
</dbReference>
<sequence length="101" mass="11765">MLENHARWLDDLQENSLRHNIVKDRGKSPGEFLKAARRLSNVQTQTVTFLYLQPCCYLAIVLYLTDAFFCENEYAYMTASFGQYLYLMVPSTVEIWLLLGC</sequence>